<reference evidence="1 2" key="1">
    <citation type="journal article" date="2019" name="Nat. Ecol. Evol.">
        <title>Megaphylogeny resolves global patterns of mushroom evolution.</title>
        <authorList>
            <person name="Varga T."/>
            <person name="Krizsan K."/>
            <person name="Foldi C."/>
            <person name="Dima B."/>
            <person name="Sanchez-Garcia M."/>
            <person name="Sanchez-Ramirez S."/>
            <person name="Szollosi G.J."/>
            <person name="Szarkandi J.G."/>
            <person name="Papp V."/>
            <person name="Albert L."/>
            <person name="Andreopoulos W."/>
            <person name="Angelini C."/>
            <person name="Antonin V."/>
            <person name="Barry K.W."/>
            <person name="Bougher N.L."/>
            <person name="Buchanan P."/>
            <person name="Buyck B."/>
            <person name="Bense V."/>
            <person name="Catcheside P."/>
            <person name="Chovatia M."/>
            <person name="Cooper J."/>
            <person name="Damon W."/>
            <person name="Desjardin D."/>
            <person name="Finy P."/>
            <person name="Geml J."/>
            <person name="Haridas S."/>
            <person name="Hughes K."/>
            <person name="Justo A."/>
            <person name="Karasinski D."/>
            <person name="Kautmanova I."/>
            <person name="Kiss B."/>
            <person name="Kocsube S."/>
            <person name="Kotiranta H."/>
            <person name="LaButti K.M."/>
            <person name="Lechner B.E."/>
            <person name="Liimatainen K."/>
            <person name="Lipzen A."/>
            <person name="Lukacs Z."/>
            <person name="Mihaltcheva S."/>
            <person name="Morgado L.N."/>
            <person name="Niskanen T."/>
            <person name="Noordeloos M.E."/>
            <person name="Ohm R.A."/>
            <person name="Ortiz-Santana B."/>
            <person name="Ovrebo C."/>
            <person name="Racz N."/>
            <person name="Riley R."/>
            <person name="Savchenko A."/>
            <person name="Shiryaev A."/>
            <person name="Soop K."/>
            <person name="Spirin V."/>
            <person name="Szebenyi C."/>
            <person name="Tomsovsky M."/>
            <person name="Tulloss R.E."/>
            <person name="Uehling J."/>
            <person name="Grigoriev I.V."/>
            <person name="Vagvolgyi C."/>
            <person name="Papp T."/>
            <person name="Martin F.M."/>
            <person name="Miettinen O."/>
            <person name="Hibbett D.S."/>
            <person name="Nagy L.G."/>
        </authorList>
    </citation>
    <scope>NUCLEOTIDE SEQUENCE [LARGE SCALE GENOMIC DNA]</scope>
    <source>
        <strain evidence="1 2">NL-1719</strain>
    </source>
</reference>
<evidence type="ECO:0000313" key="2">
    <source>
        <dbReference type="Proteomes" id="UP000308600"/>
    </source>
</evidence>
<keyword evidence="2" id="KW-1185">Reference proteome</keyword>
<name>A0ACD3A0P4_9AGAR</name>
<organism evidence="1 2">
    <name type="scientific">Pluteus cervinus</name>
    <dbReference type="NCBI Taxonomy" id="181527"/>
    <lineage>
        <taxon>Eukaryota</taxon>
        <taxon>Fungi</taxon>
        <taxon>Dikarya</taxon>
        <taxon>Basidiomycota</taxon>
        <taxon>Agaricomycotina</taxon>
        <taxon>Agaricomycetes</taxon>
        <taxon>Agaricomycetidae</taxon>
        <taxon>Agaricales</taxon>
        <taxon>Pluteineae</taxon>
        <taxon>Pluteaceae</taxon>
        <taxon>Pluteus</taxon>
    </lineage>
</organism>
<accession>A0ACD3A0P4</accession>
<gene>
    <name evidence="1" type="ORF">BDN72DRAFT_946490</name>
</gene>
<protein>
    <submittedName>
        <fullName evidence="1">Uncharacterized protein</fullName>
    </submittedName>
</protein>
<dbReference type="EMBL" id="ML209037">
    <property type="protein sequence ID" value="TFK59250.1"/>
    <property type="molecule type" value="Genomic_DNA"/>
</dbReference>
<evidence type="ECO:0000313" key="1">
    <source>
        <dbReference type="EMBL" id="TFK59250.1"/>
    </source>
</evidence>
<dbReference type="Proteomes" id="UP000308600">
    <property type="component" value="Unassembled WGS sequence"/>
</dbReference>
<proteinExistence type="predicted"/>
<sequence length="278" mass="31806">MDILIELYPHLSIELCPGLFQPITSTNPKTQPTSDPNSTKSFHPPHPPPLDHPLRRGDGHDPDHPKYHLVSNYFTTHPPNPNEPYLLPSRVDSRPYSNPDMEFEQFVLRFFKAPNRQYLHTLREEQLESLRAYVGDQKLSTSLPAHQDSLRTAKASGLSLQGALSHLSQDYFQYARCAPWPLDTRSRFEAISASWENLDYTKSPLLLGSGIAMNRNAMTVNGRILKPPQIQFNEPRFTDLQKIYTRNGHTYRSSLEIRGHICKLGESRLYEVTTQLTS</sequence>